<dbReference type="AlphaFoldDB" id="A0A0K1PRY0"/>
<evidence type="ECO:0000256" key="1">
    <source>
        <dbReference type="SAM" id="Phobius"/>
    </source>
</evidence>
<keyword evidence="3" id="KW-1185">Reference proteome</keyword>
<dbReference type="RefSeq" id="WP_146647595.1">
    <property type="nucleotide sequence ID" value="NZ_CP012333.1"/>
</dbReference>
<keyword evidence="1" id="KW-0812">Transmembrane</keyword>
<keyword evidence="1" id="KW-0472">Membrane</keyword>
<gene>
    <name evidence="2" type="ORF">AKJ09_02947</name>
</gene>
<evidence type="ECO:0000313" key="2">
    <source>
        <dbReference type="EMBL" id="AKU96283.1"/>
    </source>
</evidence>
<evidence type="ECO:0000313" key="3">
    <source>
        <dbReference type="Proteomes" id="UP000064967"/>
    </source>
</evidence>
<feature type="transmembrane region" description="Helical" evidence="1">
    <location>
        <begin position="61"/>
        <end position="81"/>
    </location>
</feature>
<proteinExistence type="predicted"/>
<reference evidence="2 3" key="1">
    <citation type="submission" date="2015-08" db="EMBL/GenBank/DDBJ databases">
        <authorList>
            <person name="Babu N.S."/>
            <person name="Beckwith C.J."/>
            <person name="Beseler K.G."/>
            <person name="Brison A."/>
            <person name="Carone J.V."/>
            <person name="Caskin T.P."/>
            <person name="Diamond M."/>
            <person name="Durham M.E."/>
            <person name="Foxe J.M."/>
            <person name="Go M."/>
            <person name="Henderson B.A."/>
            <person name="Jones I.B."/>
            <person name="McGettigan J.A."/>
            <person name="Micheletti S.J."/>
            <person name="Nasrallah M.E."/>
            <person name="Ortiz D."/>
            <person name="Piller C.R."/>
            <person name="Privatt S.R."/>
            <person name="Schneider S.L."/>
            <person name="Sharp S."/>
            <person name="Smith T.C."/>
            <person name="Stanton J.D."/>
            <person name="Ullery H.E."/>
            <person name="Wilson R.J."/>
            <person name="Serrano M.G."/>
            <person name="Buck G."/>
            <person name="Lee V."/>
            <person name="Wang Y."/>
            <person name="Carvalho R."/>
            <person name="Voegtly L."/>
            <person name="Shi R."/>
            <person name="Duckworth R."/>
            <person name="Johnson A."/>
            <person name="Loviza R."/>
            <person name="Walstead R."/>
            <person name="Shah Z."/>
            <person name="Kiflezghi M."/>
            <person name="Wade K."/>
            <person name="Ball S.L."/>
            <person name="Bradley K.W."/>
            <person name="Asai D.J."/>
            <person name="Bowman C.A."/>
            <person name="Russell D.A."/>
            <person name="Pope W.H."/>
            <person name="Jacobs-Sera D."/>
            <person name="Hendrix R.W."/>
            <person name="Hatfull G.F."/>
        </authorList>
    </citation>
    <scope>NUCLEOTIDE SEQUENCE [LARGE SCALE GENOMIC DNA]</scope>
    <source>
        <strain evidence="2 3">DSM 27648</strain>
    </source>
</reference>
<sequence>MMGAYLLLAGAVCIGINAHAWTTKELWPKALVVAPAMLLLGSWLLFDARALARGSRQQHKAILCACVGAGSLLGAGIVHALTGRFF</sequence>
<dbReference type="Proteomes" id="UP000064967">
    <property type="component" value="Chromosome"/>
</dbReference>
<protein>
    <submittedName>
        <fullName evidence="2">Uncharacterized protein</fullName>
    </submittedName>
</protein>
<dbReference type="KEGG" id="llu:AKJ09_02947"/>
<organism evidence="2 3">
    <name type="scientific">Labilithrix luteola</name>
    <dbReference type="NCBI Taxonomy" id="1391654"/>
    <lineage>
        <taxon>Bacteria</taxon>
        <taxon>Pseudomonadati</taxon>
        <taxon>Myxococcota</taxon>
        <taxon>Polyangia</taxon>
        <taxon>Polyangiales</taxon>
        <taxon>Labilitrichaceae</taxon>
        <taxon>Labilithrix</taxon>
    </lineage>
</organism>
<dbReference type="STRING" id="1391654.AKJ09_02947"/>
<name>A0A0K1PRY0_9BACT</name>
<feature type="transmembrane region" description="Helical" evidence="1">
    <location>
        <begin position="30"/>
        <end position="49"/>
    </location>
</feature>
<keyword evidence="1" id="KW-1133">Transmembrane helix</keyword>
<accession>A0A0K1PRY0</accession>
<dbReference type="EMBL" id="CP012333">
    <property type="protein sequence ID" value="AKU96283.1"/>
    <property type="molecule type" value="Genomic_DNA"/>
</dbReference>